<proteinExistence type="predicted"/>
<dbReference type="Proteomes" id="UP001595776">
    <property type="component" value="Unassembled WGS sequence"/>
</dbReference>
<dbReference type="SUPFAM" id="SSF53850">
    <property type="entry name" value="Periplasmic binding protein-like II"/>
    <property type="match status" value="1"/>
</dbReference>
<evidence type="ECO:0008006" key="4">
    <source>
        <dbReference type="Google" id="ProtNLM"/>
    </source>
</evidence>
<gene>
    <name evidence="2" type="ORF">ACFO5Q_00500</name>
</gene>
<protein>
    <recommendedName>
        <fullName evidence="4">Solute-binding protein family 3/N-terminal domain-containing protein</fullName>
    </recommendedName>
</protein>
<keyword evidence="3" id="KW-1185">Reference proteome</keyword>
<name>A0ABV8U6D1_9PROT</name>
<organism evidence="2 3">
    <name type="scientific">Kordiimonas lipolytica</name>
    <dbReference type="NCBI Taxonomy" id="1662421"/>
    <lineage>
        <taxon>Bacteria</taxon>
        <taxon>Pseudomonadati</taxon>
        <taxon>Pseudomonadota</taxon>
        <taxon>Alphaproteobacteria</taxon>
        <taxon>Kordiimonadales</taxon>
        <taxon>Kordiimonadaceae</taxon>
        <taxon>Kordiimonas</taxon>
    </lineage>
</organism>
<feature type="signal peptide" evidence="1">
    <location>
        <begin position="1"/>
        <end position="35"/>
    </location>
</feature>
<dbReference type="PANTHER" id="PTHR38834:SF3">
    <property type="entry name" value="SOLUTE-BINDING PROTEIN FAMILY 3_N-TERMINAL DOMAIN-CONTAINING PROTEIN"/>
    <property type="match status" value="1"/>
</dbReference>
<evidence type="ECO:0000313" key="3">
    <source>
        <dbReference type="Proteomes" id="UP001595776"/>
    </source>
</evidence>
<dbReference type="PANTHER" id="PTHR38834">
    <property type="entry name" value="PERIPLASMIC SUBSTRATE BINDING PROTEIN FAMILY 3"/>
    <property type="match status" value="1"/>
</dbReference>
<comment type="caution">
    <text evidence="2">The sequence shown here is derived from an EMBL/GenBank/DDBJ whole genome shotgun (WGS) entry which is preliminary data.</text>
</comment>
<sequence>MTFRQAGNILATTVPFCAALLIGLFVSAMGQEAHAHDPGFDQAPAYFDLYTASIPPYTAPAPGGRIKGTLVPVVYEFLEERDIRFRASMLPWSAAYRRAETNPHALIFPLDRTAVREDKFHWILPLETTHYYLYGLRGRAKPDTSLEDIVRAGDKVSCTRNSIQCELLLKNGLPDANILRIEGASIPERRNLIIRQRNLYSVFDPVVYERLTTQNGIDGSRLIKLMKVGDMTSYLAANKEFPAAALNSLQTNPHQPADN</sequence>
<accession>A0ABV8U6D1</accession>
<evidence type="ECO:0000313" key="2">
    <source>
        <dbReference type="EMBL" id="MFC4346321.1"/>
    </source>
</evidence>
<dbReference type="EMBL" id="JBHSCR010000001">
    <property type="protein sequence ID" value="MFC4346321.1"/>
    <property type="molecule type" value="Genomic_DNA"/>
</dbReference>
<evidence type="ECO:0000256" key="1">
    <source>
        <dbReference type="SAM" id="SignalP"/>
    </source>
</evidence>
<keyword evidence="1" id="KW-0732">Signal</keyword>
<reference evidence="3" key="1">
    <citation type="journal article" date="2019" name="Int. J. Syst. Evol. Microbiol.">
        <title>The Global Catalogue of Microorganisms (GCM) 10K type strain sequencing project: providing services to taxonomists for standard genome sequencing and annotation.</title>
        <authorList>
            <consortium name="The Broad Institute Genomics Platform"/>
            <consortium name="The Broad Institute Genome Sequencing Center for Infectious Disease"/>
            <person name="Wu L."/>
            <person name="Ma J."/>
        </authorList>
    </citation>
    <scope>NUCLEOTIDE SEQUENCE [LARGE SCALE GENOMIC DNA]</scope>
    <source>
        <strain evidence="3">CGMCC 1.15304</strain>
    </source>
</reference>
<feature type="chain" id="PRO_5047146008" description="Solute-binding protein family 3/N-terminal domain-containing protein" evidence="1">
    <location>
        <begin position="36"/>
        <end position="259"/>
    </location>
</feature>
<dbReference type="RefSeq" id="WP_156432025.1">
    <property type="nucleotide sequence ID" value="NZ_JBHSCR010000001.1"/>
</dbReference>